<dbReference type="NCBIfam" id="TIGR04433">
    <property type="entry name" value="UrcA_uranyl"/>
    <property type="match status" value="1"/>
</dbReference>
<dbReference type="Proteomes" id="UP000309668">
    <property type="component" value="Unassembled WGS sequence"/>
</dbReference>
<feature type="signal peptide" evidence="1">
    <location>
        <begin position="1"/>
        <end position="24"/>
    </location>
</feature>
<dbReference type="RefSeq" id="WP_138617697.1">
    <property type="nucleotide sequence ID" value="NZ_VCAO01000003.1"/>
</dbReference>
<evidence type="ECO:0000313" key="3">
    <source>
        <dbReference type="Proteomes" id="UP000309668"/>
    </source>
</evidence>
<name>A0A5S3P5M4_9SPHN</name>
<reference evidence="2 3" key="1">
    <citation type="submission" date="2019-05" db="EMBL/GenBank/DDBJ databases">
        <title>Erythrobacter marisflavi sp. nov., isolated from isolated from water of an estuary environment.</title>
        <authorList>
            <person name="Yoon J.-H."/>
        </authorList>
    </citation>
    <scope>NUCLEOTIDE SEQUENCE [LARGE SCALE GENOMIC DNA]</scope>
    <source>
        <strain evidence="2 3">KEM-5</strain>
    </source>
</reference>
<accession>A0A5S3P5M4</accession>
<sequence length="71" mass="7683">MAKNLAIAAALGLALAAAPTPAFAQNAAGYNRDLTVTYTDIDLTKKSDRKALQRRLDQAARTACNYQEQRT</sequence>
<organism evidence="2 3">
    <name type="scientific">Qipengyuania marisflavi</name>
    <dbReference type="NCBI Taxonomy" id="2486356"/>
    <lineage>
        <taxon>Bacteria</taxon>
        <taxon>Pseudomonadati</taxon>
        <taxon>Pseudomonadota</taxon>
        <taxon>Alphaproteobacteria</taxon>
        <taxon>Sphingomonadales</taxon>
        <taxon>Erythrobacteraceae</taxon>
        <taxon>Qipengyuania</taxon>
    </lineage>
</organism>
<protein>
    <submittedName>
        <fullName evidence="2">UrcA family protein</fullName>
    </submittedName>
</protein>
<keyword evidence="1" id="KW-0732">Signal</keyword>
<gene>
    <name evidence="2" type="ORF">FEV51_08010</name>
</gene>
<feature type="chain" id="PRO_5024445025" evidence="1">
    <location>
        <begin position="25"/>
        <end position="71"/>
    </location>
</feature>
<dbReference type="EMBL" id="VCAO01000003">
    <property type="protein sequence ID" value="TMM48226.1"/>
    <property type="molecule type" value="Genomic_DNA"/>
</dbReference>
<dbReference type="OrthoDB" id="7450905at2"/>
<dbReference type="AlphaFoldDB" id="A0A5S3P5M4"/>
<dbReference type="InterPro" id="IPR030972">
    <property type="entry name" value="UrcA_uranyl"/>
</dbReference>
<keyword evidence="3" id="KW-1185">Reference proteome</keyword>
<comment type="caution">
    <text evidence="2">The sequence shown here is derived from an EMBL/GenBank/DDBJ whole genome shotgun (WGS) entry which is preliminary data.</text>
</comment>
<evidence type="ECO:0000313" key="2">
    <source>
        <dbReference type="EMBL" id="TMM48226.1"/>
    </source>
</evidence>
<evidence type="ECO:0000256" key="1">
    <source>
        <dbReference type="SAM" id="SignalP"/>
    </source>
</evidence>
<proteinExistence type="predicted"/>